<evidence type="ECO:0000313" key="2">
    <source>
        <dbReference type="EMBL" id="SER19409.1"/>
    </source>
</evidence>
<evidence type="ECO:0000259" key="1">
    <source>
        <dbReference type="Pfam" id="PF06983"/>
    </source>
</evidence>
<dbReference type="InterPro" id="IPR009725">
    <property type="entry name" value="3_dmu_93_MTrfase"/>
</dbReference>
<dbReference type="PANTHER" id="PTHR33990:SF2">
    <property type="entry name" value="PHNB-LIKE DOMAIN-CONTAINING PROTEIN"/>
    <property type="match status" value="1"/>
</dbReference>
<keyword evidence="2" id="KW-0830">Ubiquinone</keyword>
<proteinExistence type="predicted"/>
<feature type="domain" description="PhnB-like" evidence="1">
    <location>
        <begin position="5"/>
        <end position="123"/>
    </location>
</feature>
<reference evidence="2 3" key="1">
    <citation type="submission" date="2016-10" db="EMBL/GenBank/DDBJ databases">
        <authorList>
            <person name="de Groot N.N."/>
        </authorList>
    </citation>
    <scope>NUCLEOTIDE SEQUENCE [LARGE SCALE GENOMIC DNA]</scope>
    <source>
        <strain evidence="2 3">DSM 25927</strain>
    </source>
</reference>
<dbReference type="InterPro" id="IPR029068">
    <property type="entry name" value="Glyas_Bleomycin-R_OHBP_Dase"/>
</dbReference>
<dbReference type="Gene3D" id="3.10.180.10">
    <property type="entry name" value="2,3-Dihydroxybiphenyl 1,2-Dioxygenase, domain 1"/>
    <property type="match status" value="1"/>
</dbReference>
<dbReference type="Pfam" id="PF06983">
    <property type="entry name" value="3-dmu-9_3-mt"/>
    <property type="match status" value="1"/>
</dbReference>
<dbReference type="CDD" id="cd06588">
    <property type="entry name" value="PhnB_like"/>
    <property type="match status" value="1"/>
</dbReference>
<dbReference type="SUPFAM" id="SSF54593">
    <property type="entry name" value="Glyoxalase/Bleomycin resistance protein/Dihydroxybiphenyl dioxygenase"/>
    <property type="match status" value="1"/>
</dbReference>
<accession>A0A1H9M7H7</accession>
<dbReference type="PIRSF" id="PIRSF021700">
    <property type="entry name" value="3_dmu_93_MTrfase"/>
    <property type="match status" value="1"/>
</dbReference>
<gene>
    <name evidence="2" type="ORF">SAMN04488038_11934</name>
</gene>
<dbReference type="RefSeq" id="WP_093289517.1">
    <property type="nucleotide sequence ID" value="NZ_FOFS01000019.1"/>
</dbReference>
<sequence>MKLPITPCLWFNREAEAAARHYVSIFDQARITGISHYPDTGQETHGMPAGTVLTVEFELRGRPFTALNGGPLFKFNEAASLQVFCETQEELDYYWQRLGEGGDPAAQQCGWLKDRYGLSWQITPSMLPPMMKDPDPARVKRVMAAFMPMKKLDIEALKRAYAQH</sequence>
<dbReference type="InterPro" id="IPR028973">
    <property type="entry name" value="PhnB-like"/>
</dbReference>
<keyword evidence="2" id="KW-0489">Methyltransferase</keyword>
<protein>
    <submittedName>
        <fullName evidence="2">Glyoxalase superfamily enzyme, possibly 3-demethylubiquinone-9 3-methyltransferase</fullName>
    </submittedName>
</protein>
<dbReference type="AlphaFoldDB" id="A0A1H9M7H7"/>
<dbReference type="GO" id="GO:0008168">
    <property type="term" value="F:methyltransferase activity"/>
    <property type="evidence" value="ECO:0007669"/>
    <property type="project" value="UniProtKB-KW"/>
</dbReference>
<keyword evidence="3" id="KW-1185">Reference proteome</keyword>
<name>A0A1H9M7H7_9GAMM</name>
<dbReference type="Proteomes" id="UP000199233">
    <property type="component" value="Unassembled WGS sequence"/>
</dbReference>
<dbReference type="STRING" id="489703.SAMN04488038_11934"/>
<dbReference type="OrthoDB" id="5293819at2"/>
<dbReference type="GO" id="GO:0032259">
    <property type="term" value="P:methylation"/>
    <property type="evidence" value="ECO:0007669"/>
    <property type="project" value="UniProtKB-KW"/>
</dbReference>
<evidence type="ECO:0000313" key="3">
    <source>
        <dbReference type="Proteomes" id="UP000199233"/>
    </source>
</evidence>
<keyword evidence="2" id="KW-0808">Transferase</keyword>
<dbReference type="EMBL" id="FOFS01000019">
    <property type="protein sequence ID" value="SER19409.1"/>
    <property type="molecule type" value="Genomic_DNA"/>
</dbReference>
<dbReference type="PANTHER" id="PTHR33990">
    <property type="entry name" value="PROTEIN YJDN-RELATED"/>
    <property type="match status" value="1"/>
</dbReference>
<organism evidence="2 3">
    <name type="scientific">Solimonas aquatica</name>
    <dbReference type="NCBI Taxonomy" id="489703"/>
    <lineage>
        <taxon>Bacteria</taxon>
        <taxon>Pseudomonadati</taxon>
        <taxon>Pseudomonadota</taxon>
        <taxon>Gammaproteobacteria</taxon>
        <taxon>Nevskiales</taxon>
        <taxon>Nevskiaceae</taxon>
        <taxon>Solimonas</taxon>
    </lineage>
</organism>